<reference evidence="9 10" key="1">
    <citation type="submission" date="2021-01" db="EMBL/GenBank/DDBJ databases">
        <title>Complete genome sequence of Erwinia rhapontici MAFF 311153.</title>
        <authorList>
            <person name="Morohoshi T."/>
            <person name="Someya N."/>
        </authorList>
    </citation>
    <scope>NUCLEOTIDE SEQUENCE [LARGE SCALE GENOMIC DNA]</scope>
    <source>
        <strain evidence="9 10">MAFF 311153</strain>
    </source>
</reference>
<dbReference type="PANTHER" id="PTHR43531">
    <property type="entry name" value="PROTEIN ICFG"/>
    <property type="match status" value="1"/>
</dbReference>
<keyword evidence="6" id="KW-1133">Transmembrane helix</keyword>
<evidence type="ECO:0000256" key="4">
    <source>
        <dbReference type="ARBA" id="ARBA00029447"/>
    </source>
</evidence>
<evidence type="ECO:0000313" key="10">
    <source>
        <dbReference type="Proteomes" id="UP000677515"/>
    </source>
</evidence>
<keyword evidence="3 5" id="KW-0807">Transducer</keyword>
<feature type="domain" description="Methyl-accepting transducer" evidence="7">
    <location>
        <begin position="336"/>
        <end position="565"/>
    </location>
</feature>
<dbReference type="Pfam" id="PF00015">
    <property type="entry name" value="MCPsignal"/>
    <property type="match status" value="1"/>
</dbReference>
<sequence>MQLSRKRHKPDFSLQMSQLAFTSSVIPLLPIKVAARQVDISGDCELFCIFYSPGNPDAMKLNHLSIGQRLGMLAAILLLATLFIGIRGLTVNADGLTQNQHIMATEQTIAESIDTARNAQVQFKIQVQEWKNTLLRGTQGEAKFNQYRDAFVKQSQKTQVLLGQLSTLLPEIGMSNSEVLKTRTLHAELEQHYLKALQQYSIQDSDSAHKVDGLVAGIDREPTRMIDEMVAATLQQAVLIREQSNARNQHLYQQTRMMLLLAMGLTLLAGFMITFWLIRSITRPLAQAVSIARAVASGDLQTPIIVSGRDETAELMHALQEMNGNLTRIVSGVRSGTETIASASSEIAVGSRELSTRNEAQASAIVQTAASMEELTSVVKNNAENSRIASDISIEACAVASQGGEVVEQVVRTMSDIHQFSTQISNIISVIDGIAFQTNILALNAAVEAARAGSEGRGFAVVAAEVRALAQRSATAAKEIGTLIDSSVTRINEGNSLVKVAGSAMEEIVSSVQRVSQLVETISMASGEQSSGIDQVNIAVVHMDAATQQNATLSQASAAAAQAMQQQAEQLLEMVRVFKLREE</sequence>
<dbReference type="PANTHER" id="PTHR43531:SF14">
    <property type="entry name" value="METHYL-ACCEPTING CHEMOTAXIS PROTEIN I-RELATED"/>
    <property type="match status" value="1"/>
</dbReference>
<keyword evidence="6" id="KW-0472">Membrane</keyword>
<evidence type="ECO:0000256" key="2">
    <source>
        <dbReference type="ARBA" id="ARBA00022500"/>
    </source>
</evidence>
<gene>
    <name evidence="9" type="primary">tsr_2</name>
    <name evidence="9" type="ORF">ERHA53_19550</name>
</gene>
<evidence type="ECO:0000256" key="6">
    <source>
        <dbReference type="SAM" id="Phobius"/>
    </source>
</evidence>
<dbReference type="SUPFAM" id="SSF58104">
    <property type="entry name" value="Methyl-accepting chemotaxis protein (MCP) signaling domain"/>
    <property type="match status" value="1"/>
</dbReference>
<proteinExistence type="inferred from homology"/>
<dbReference type="PROSITE" id="PS50885">
    <property type="entry name" value="HAMP"/>
    <property type="match status" value="1"/>
</dbReference>
<dbReference type="EMBL" id="AP024329">
    <property type="protein sequence ID" value="BCQ34612.1"/>
    <property type="molecule type" value="Genomic_DNA"/>
</dbReference>
<organism evidence="9 10">
    <name type="scientific">Erwinia rhapontici</name>
    <name type="common">Pectobacterium rhapontici</name>
    <dbReference type="NCBI Taxonomy" id="55212"/>
    <lineage>
        <taxon>Bacteria</taxon>
        <taxon>Pseudomonadati</taxon>
        <taxon>Pseudomonadota</taxon>
        <taxon>Gammaproteobacteria</taxon>
        <taxon>Enterobacterales</taxon>
        <taxon>Erwiniaceae</taxon>
        <taxon>Erwinia</taxon>
    </lineage>
</organism>
<evidence type="ECO:0000256" key="1">
    <source>
        <dbReference type="ARBA" id="ARBA00022481"/>
    </source>
</evidence>
<evidence type="ECO:0000256" key="3">
    <source>
        <dbReference type="ARBA" id="ARBA00023224"/>
    </source>
</evidence>
<dbReference type="Pfam" id="PF00672">
    <property type="entry name" value="HAMP"/>
    <property type="match status" value="1"/>
</dbReference>
<evidence type="ECO:0000259" key="7">
    <source>
        <dbReference type="PROSITE" id="PS50111"/>
    </source>
</evidence>
<dbReference type="Gene3D" id="1.10.287.950">
    <property type="entry name" value="Methyl-accepting chemotaxis protein"/>
    <property type="match status" value="1"/>
</dbReference>
<dbReference type="PRINTS" id="PR00260">
    <property type="entry name" value="CHEMTRNSDUCR"/>
</dbReference>
<evidence type="ECO:0000256" key="5">
    <source>
        <dbReference type="PROSITE-ProRule" id="PRU00284"/>
    </source>
</evidence>
<dbReference type="SMART" id="SM00283">
    <property type="entry name" value="MA"/>
    <property type="match status" value="1"/>
</dbReference>
<feature type="transmembrane region" description="Helical" evidence="6">
    <location>
        <begin position="66"/>
        <end position="86"/>
    </location>
</feature>
<feature type="domain" description="HAMP" evidence="8">
    <location>
        <begin position="279"/>
        <end position="331"/>
    </location>
</feature>
<evidence type="ECO:0000259" key="8">
    <source>
        <dbReference type="PROSITE" id="PS50885"/>
    </source>
</evidence>
<dbReference type="InterPro" id="IPR004090">
    <property type="entry name" value="Chemotax_Me-accpt_rcpt"/>
</dbReference>
<keyword evidence="6" id="KW-0812">Transmembrane</keyword>
<dbReference type="CDD" id="cd11386">
    <property type="entry name" value="MCP_signal"/>
    <property type="match status" value="1"/>
</dbReference>
<dbReference type="SMART" id="SM00304">
    <property type="entry name" value="HAMP"/>
    <property type="match status" value="1"/>
</dbReference>
<keyword evidence="1" id="KW-0488">Methylation</keyword>
<comment type="similarity">
    <text evidence="4">Belongs to the methyl-accepting chemotaxis (MCP) protein family.</text>
</comment>
<evidence type="ECO:0000313" key="9">
    <source>
        <dbReference type="EMBL" id="BCQ34612.1"/>
    </source>
</evidence>
<keyword evidence="10" id="KW-1185">Reference proteome</keyword>
<dbReference type="InterPro" id="IPR003660">
    <property type="entry name" value="HAMP_dom"/>
</dbReference>
<dbReference type="InterPro" id="IPR051310">
    <property type="entry name" value="MCP_chemotaxis"/>
</dbReference>
<keyword evidence="2" id="KW-0145">Chemotaxis</keyword>
<dbReference type="InterPro" id="IPR004089">
    <property type="entry name" value="MCPsignal_dom"/>
</dbReference>
<protein>
    <submittedName>
        <fullName evidence="9">Methyl-accepting chemotaxis protein I</fullName>
    </submittedName>
</protein>
<name>A0ABN6DNG1_ERWRD</name>
<dbReference type="Proteomes" id="UP000677515">
    <property type="component" value="Chromosome"/>
</dbReference>
<dbReference type="PROSITE" id="PS50111">
    <property type="entry name" value="CHEMOTAXIS_TRANSDUC_2"/>
    <property type="match status" value="1"/>
</dbReference>
<dbReference type="Gene3D" id="6.10.340.10">
    <property type="match status" value="1"/>
</dbReference>
<accession>A0ABN6DNG1</accession>
<feature type="transmembrane region" description="Helical" evidence="6">
    <location>
        <begin position="257"/>
        <end position="278"/>
    </location>
</feature>
<dbReference type="CDD" id="cd06225">
    <property type="entry name" value="HAMP"/>
    <property type="match status" value="1"/>
</dbReference>